<evidence type="ECO:0008006" key="5">
    <source>
        <dbReference type="Google" id="ProtNLM"/>
    </source>
</evidence>
<dbReference type="PANTHER" id="PTHR12111:SF2">
    <property type="entry name" value="SPLICING FACTOR YJU2B-RELATED"/>
    <property type="match status" value="1"/>
</dbReference>
<evidence type="ECO:0000256" key="1">
    <source>
        <dbReference type="ARBA" id="ARBA00005595"/>
    </source>
</evidence>
<comment type="caution">
    <text evidence="3">The sequence shown here is derived from an EMBL/GenBank/DDBJ whole genome shotgun (WGS) entry which is preliminary data.</text>
</comment>
<evidence type="ECO:0000256" key="2">
    <source>
        <dbReference type="SAM" id="MobiDB-lite"/>
    </source>
</evidence>
<dbReference type="GO" id="GO:0071014">
    <property type="term" value="C:post-mRNA release spliceosomal complex"/>
    <property type="evidence" value="ECO:0007669"/>
    <property type="project" value="TreeGrafter"/>
</dbReference>
<dbReference type="EMBL" id="LDEV01002739">
    <property type="protein sequence ID" value="KLJ07833.1"/>
    <property type="molecule type" value="Genomic_DNA"/>
</dbReference>
<name>A0A0H1B9U6_9EURO</name>
<proteinExistence type="inferred from homology"/>
<dbReference type="PANTHER" id="PTHR12111">
    <property type="entry name" value="SPLICING FACTOR YJU2"/>
    <property type="match status" value="1"/>
</dbReference>
<feature type="region of interest" description="Disordered" evidence="2">
    <location>
        <begin position="333"/>
        <end position="368"/>
    </location>
</feature>
<keyword evidence="4" id="KW-1185">Reference proteome</keyword>
<dbReference type="InterPro" id="IPR007590">
    <property type="entry name" value="Saf4/Yju2"/>
</dbReference>
<dbReference type="STRING" id="2060906.A0A0H1B9U6"/>
<dbReference type="OrthoDB" id="360327at2759"/>
<organism evidence="3 4">
    <name type="scientific">Blastomyces silverae</name>
    <dbReference type="NCBI Taxonomy" id="2060906"/>
    <lineage>
        <taxon>Eukaryota</taxon>
        <taxon>Fungi</taxon>
        <taxon>Dikarya</taxon>
        <taxon>Ascomycota</taxon>
        <taxon>Pezizomycotina</taxon>
        <taxon>Eurotiomycetes</taxon>
        <taxon>Eurotiomycetidae</taxon>
        <taxon>Onygenales</taxon>
        <taxon>Ajellomycetaceae</taxon>
        <taxon>Blastomyces</taxon>
    </lineage>
</organism>
<gene>
    <name evidence="3" type="ORF">EMPG_16695</name>
</gene>
<dbReference type="AlphaFoldDB" id="A0A0H1B9U6"/>
<dbReference type="GO" id="GO:0000398">
    <property type="term" value="P:mRNA splicing, via spliceosome"/>
    <property type="evidence" value="ECO:0007669"/>
    <property type="project" value="InterPro"/>
</dbReference>
<comment type="similarity">
    <text evidence="1">Belongs to the CWC16 family.</text>
</comment>
<feature type="region of interest" description="Disordered" evidence="2">
    <location>
        <begin position="373"/>
        <end position="392"/>
    </location>
</feature>
<dbReference type="Pfam" id="PF04502">
    <property type="entry name" value="Saf4_Yju2"/>
    <property type="match status" value="1"/>
</dbReference>
<feature type="region of interest" description="Disordered" evidence="2">
    <location>
        <begin position="266"/>
        <end position="291"/>
    </location>
</feature>
<feature type="compositionally biased region" description="Basic and acidic residues" evidence="2">
    <location>
        <begin position="345"/>
        <end position="364"/>
    </location>
</feature>
<reference evidence="4" key="1">
    <citation type="journal article" date="2015" name="PLoS Genet.">
        <title>The dynamic genome and transcriptome of the human fungal pathogen Blastomyces and close relative Emmonsia.</title>
        <authorList>
            <person name="Munoz J.F."/>
            <person name="Gauthier G.M."/>
            <person name="Desjardins C.A."/>
            <person name="Gallo J.E."/>
            <person name="Holder J."/>
            <person name="Sullivan T.D."/>
            <person name="Marty A.J."/>
            <person name="Carmen J.C."/>
            <person name="Chen Z."/>
            <person name="Ding L."/>
            <person name="Gujja S."/>
            <person name="Magrini V."/>
            <person name="Misas E."/>
            <person name="Mitreva M."/>
            <person name="Priest M."/>
            <person name="Saif S."/>
            <person name="Whiston E.A."/>
            <person name="Young S."/>
            <person name="Zeng Q."/>
            <person name="Goldman W.E."/>
            <person name="Mardis E.R."/>
            <person name="Taylor J.W."/>
            <person name="McEwen J.G."/>
            <person name="Clay O.K."/>
            <person name="Klein B.S."/>
            <person name="Cuomo C.A."/>
        </authorList>
    </citation>
    <scope>NUCLEOTIDE SEQUENCE [LARGE SCALE GENOMIC DNA]</scope>
    <source>
        <strain evidence="4">UAMH 139</strain>
    </source>
</reference>
<evidence type="ECO:0000313" key="4">
    <source>
        <dbReference type="Proteomes" id="UP000053573"/>
    </source>
</evidence>
<dbReference type="GO" id="GO:0005684">
    <property type="term" value="C:U2-type spliceosomal complex"/>
    <property type="evidence" value="ECO:0007669"/>
    <property type="project" value="TreeGrafter"/>
</dbReference>
<feature type="compositionally biased region" description="Basic residues" evidence="2">
    <location>
        <begin position="278"/>
        <end position="287"/>
    </location>
</feature>
<evidence type="ECO:0000313" key="3">
    <source>
        <dbReference type="EMBL" id="KLJ07833.1"/>
    </source>
</evidence>
<protein>
    <recommendedName>
        <fullName evidence="5">Coiled-coil domain-containing protein 130</fullName>
    </recommendedName>
</protein>
<sequence length="411" mass="45660">MQGFNMGRYVPPDQEGLTTGNKLANKHPLGSRARNLRTTGELTVRFEMPFAVWCSTCKPADSVLIGQGVRFNALKKRVGNYYSTPIYSFRMKHTVCGGWIEIRTDPKNTAYVVTEGGRRRDTGELEKGGYEEDGEITLRIPPGAVAGESAEKDAFAKLEGKVVDQNRAMTEKARMEELRKRQERDWEDPYEQSRKLRRAFRAERKRRETAQGVTEALQDRMSLGIELLEESEGDRVRAGMVDFTPAGDNTVGGAVARRVISKPLFETKSLPATPPGRGRGKKEKRPKKPEVIAAERKALLQKELSGNTRAAVDPFLVDDNSDWTPGVRRRKMNGSAAVVPVPPGDMDRSHQHQKCDGVENKDGDNGDVSIVVNGNGPRKLMATSADEETSTPRRVMSAIPLVGYEWSDDSE</sequence>
<dbReference type="Proteomes" id="UP000053573">
    <property type="component" value="Unassembled WGS sequence"/>
</dbReference>
<accession>A0A0H1B9U6</accession>